<proteinExistence type="predicted"/>
<comment type="caution">
    <text evidence="1">The sequence shown here is derived from an EMBL/GenBank/DDBJ whole genome shotgun (WGS) entry which is preliminary data.</text>
</comment>
<organism evidence="1 2">
    <name type="scientific">Zalaria obscura</name>
    <dbReference type="NCBI Taxonomy" id="2024903"/>
    <lineage>
        <taxon>Eukaryota</taxon>
        <taxon>Fungi</taxon>
        <taxon>Dikarya</taxon>
        <taxon>Ascomycota</taxon>
        <taxon>Pezizomycotina</taxon>
        <taxon>Dothideomycetes</taxon>
        <taxon>Dothideomycetidae</taxon>
        <taxon>Dothideales</taxon>
        <taxon>Zalariaceae</taxon>
        <taxon>Zalaria</taxon>
    </lineage>
</organism>
<evidence type="ECO:0000313" key="2">
    <source>
        <dbReference type="Proteomes" id="UP001320706"/>
    </source>
</evidence>
<evidence type="ECO:0000313" key="1">
    <source>
        <dbReference type="EMBL" id="KAK8210250.1"/>
    </source>
</evidence>
<name>A0ACC3SF40_9PEZI</name>
<accession>A0ACC3SF40</accession>
<keyword evidence="2" id="KW-1185">Reference proteome</keyword>
<dbReference type="EMBL" id="JAMKPW020000015">
    <property type="protein sequence ID" value="KAK8210250.1"/>
    <property type="molecule type" value="Genomic_DNA"/>
</dbReference>
<dbReference type="Proteomes" id="UP001320706">
    <property type="component" value="Unassembled WGS sequence"/>
</dbReference>
<sequence length="640" mass="71137">MAEQVDVLICGSGSAGVCAATWLARYGVRCKILDKRLGPMKIGQADGVQCRTVEVFDSFGIAEELIRESYHVLELAFWGVDGEGGIKRTSQTADTTPGLSHQPHVILNQARINGLMIEAMYRFNKQTVDYGLEAKDVQFTSDKEYPVRVLAEKDGKEGCDGAHSNIRRSLGYKMVGDSTNSVYGVMDIYPQTNFPDIRKKVAIKSESGTLMIIPREGGSLVRFYIELGHDVASKDVKLEHLHEAAKKIFHPYTMDIVETSWWSAYSIGQRLCDHFSKDGRVFLTGDACHTHSPKAGQGMNCSLQDGYNLGWKLASVLKGTVKPEILDTYTSERQMTAKTLIDFDRTWAKMFAKEANVSSEYIAEQFKKAGQYTAGLATAYKDSAIISAERSTQSLASSLIVGMRLPSTQVVRWCDANTLHLVKALPADGRWRIIAFPGDVRKADATERLENLATYLASASGPIRTYTRLDADIDSFIEPIVVLSGPRVEVEQDQIPEFFFPKTGKYGVRNMHKVHFDDQAYDLTHGYAYEFYGVDPEVGAIVVLRPDQCKSPAMSVEQWAMQAGSVLCRLRSCTGYAARNEWETLGQCLSIQMVCTTTWMGLVLYWMLKSQDFSFKPVAGVFCRTWPDDALCSADGSGYT</sequence>
<protein>
    <submittedName>
        <fullName evidence="1">Uncharacterized protein</fullName>
    </submittedName>
</protein>
<gene>
    <name evidence="1" type="ORF">M8818_003417</name>
</gene>
<reference evidence="1" key="1">
    <citation type="submission" date="2024-02" db="EMBL/GenBank/DDBJ databases">
        <title>Metagenome Assembled Genome of Zalaria obscura JY119.</title>
        <authorList>
            <person name="Vighnesh L."/>
            <person name="Jagadeeshwari U."/>
            <person name="Venkata Ramana C."/>
            <person name="Sasikala C."/>
        </authorList>
    </citation>
    <scope>NUCLEOTIDE SEQUENCE</scope>
    <source>
        <strain evidence="1">JY119</strain>
    </source>
</reference>